<reference evidence="2" key="2">
    <citation type="submission" date="2022-01" db="EMBL/GenBank/DDBJ databases">
        <authorList>
            <person name="Yamashiro T."/>
            <person name="Shiraishi A."/>
            <person name="Satake H."/>
            <person name="Nakayama K."/>
        </authorList>
    </citation>
    <scope>NUCLEOTIDE SEQUENCE</scope>
</reference>
<evidence type="ECO:0000259" key="1">
    <source>
        <dbReference type="Pfam" id="PF22936"/>
    </source>
</evidence>
<reference evidence="2" key="1">
    <citation type="journal article" date="2022" name="Int. J. Mol. Sci.">
        <title>Draft Genome of Tanacetum Coccineum: Genomic Comparison of Closely Related Tanacetum-Family Plants.</title>
        <authorList>
            <person name="Yamashiro T."/>
            <person name="Shiraishi A."/>
            <person name="Nakayama K."/>
            <person name="Satake H."/>
        </authorList>
    </citation>
    <scope>NUCLEOTIDE SEQUENCE</scope>
</reference>
<comment type="caution">
    <text evidence="2">The sequence shown here is derived from an EMBL/GenBank/DDBJ whole genome shotgun (WGS) entry which is preliminary data.</text>
</comment>
<dbReference type="InterPro" id="IPR054722">
    <property type="entry name" value="PolX-like_BBD"/>
</dbReference>
<dbReference type="Pfam" id="PF22936">
    <property type="entry name" value="Pol_BBD"/>
    <property type="match status" value="1"/>
</dbReference>
<accession>A0ABQ5HQR4</accession>
<organism evidence="2 3">
    <name type="scientific">Tanacetum coccineum</name>
    <dbReference type="NCBI Taxonomy" id="301880"/>
    <lineage>
        <taxon>Eukaryota</taxon>
        <taxon>Viridiplantae</taxon>
        <taxon>Streptophyta</taxon>
        <taxon>Embryophyta</taxon>
        <taxon>Tracheophyta</taxon>
        <taxon>Spermatophyta</taxon>
        <taxon>Magnoliopsida</taxon>
        <taxon>eudicotyledons</taxon>
        <taxon>Gunneridae</taxon>
        <taxon>Pentapetalae</taxon>
        <taxon>asterids</taxon>
        <taxon>campanulids</taxon>
        <taxon>Asterales</taxon>
        <taxon>Asteraceae</taxon>
        <taxon>Asteroideae</taxon>
        <taxon>Anthemideae</taxon>
        <taxon>Anthemidinae</taxon>
        <taxon>Tanacetum</taxon>
    </lineage>
</organism>
<feature type="domain" description="Retrovirus-related Pol polyprotein from transposon TNT 1-94-like beta-barrel" evidence="1">
    <location>
        <begin position="20"/>
        <end position="93"/>
    </location>
</feature>
<sequence>MSAKGIISINTQQDLKDKGVIDSGCSRHMTGNKSYLTDYEEIDGEFVAFGGNSKGGKITGKGKIKTGKLDFEDVYFVKELKFNLFSVSQMCDKKNSVLFTDIECVVLSPDVTPPFLQYSSGSQSGVLLHSTTFTIIENDSKETFLKDTLSFI</sequence>
<keyword evidence="3" id="KW-1185">Reference proteome</keyword>
<dbReference type="EMBL" id="BQNB010019900">
    <property type="protein sequence ID" value="GJT90196.1"/>
    <property type="molecule type" value="Genomic_DNA"/>
</dbReference>
<evidence type="ECO:0000313" key="2">
    <source>
        <dbReference type="EMBL" id="GJT90196.1"/>
    </source>
</evidence>
<proteinExistence type="predicted"/>
<dbReference type="Proteomes" id="UP001151760">
    <property type="component" value="Unassembled WGS sequence"/>
</dbReference>
<gene>
    <name evidence="2" type="ORF">Tco_1079041</name>
</gene>
<protein>
    <recommendedName>
        <fullName evidence="1">Retrovirus-related Pol polyprotein from transposon TNT 1-94-like beta-barrel domain-containing protein</fullName>
    </recommendedName>
</protein>
<name>A0ABQ5HQR4_9ASTR</name>
<evidence type="ECO:0000313" key="3">
    <source>
        <dbReference type="Proteomes" id="UP001151760"/>
    </source>
</evidence>